<dbReference type="InterPro" id="IPR017871">
    <property type="entry name" value="ABC_transporter-like_CS"/>
</dbReference>
<keyword evidence="2" id="KW-0813">Transport</keyword>
<gene>
    <name evidence="10" type="ORF">NK662_20580</name>
</gene>
<keyword evidence="11" id="KW-1185">Reference proteome</keyword>
<proteinExistence type="inferred from homology"/>
<comment type="subunit">
    <text evidence="6">The complex is composed of two ATP-binding proteins (OpuCA), two transmembrane proteins (OpuCB and OpuCD) and a solute-binding protein (OpuCC).</text>
</comment>
<dbReference type="Gene3D" id="3.40.50.300">
    <property type="entry name" value="P-loop containing nucleotide triphosphate hydrolases"/>
    <property type="match status" value="1"/>
</dbReference>
<dbReference type="AlphaFoldDB" id="A0AA41XDJ6"/>
<reference evidence="10" key="1">
    <citation type="submission" date="2022-07" db="EMBL/GenBank/DDBJ databases">
        <authorList>
            <person name="Li W.-J."/>
            <person name="Deng Q.-Q."/>
        </authorList>
    </citation>
    <scope>NUCLEOTIDE SEQUENCE</scope>
    <source>
        <strain evidence="10">SYSU M60031</strain>
    </source>
</reference>
<evidence type="ECO:0000256" key="1">
    <source>
        <dbReference type="ARBA" id="ARBA00005417"/>
    </source>
</evidence>
<dbReference type="Proteomes" id="UP001156102">
    <property type="component" value="Unassembled WGS sequence"/>
</dbReference>
<dbReference type="PROSITE" id="PS50893">
    <property type="entry name" value="ABC_TRANSPORTER_2"/>
    <property type="match status" value="1"/>
</dbReference>
<evidence type="ECO:0000256" key="4">
    <source>
        <dbReference type="ARBA" id="ARBA00022840"/>
    </source>
</evidence>
<evidence type="ECO:0000256" key="7">
    <source>
        <dbReference type="ARBA" id="ARBA00066388"/>
    </source>
</evidence>
<dbReference type="InterPro" id="IPR003593">
    <property type="entry name" value="AAA+_ATPase"/>
</dbReference>
<evidence type="ECO:0000256" key="2">
    <source>
        <dbReference type="ARBA" id="ARBA00022448"/>
    </source>
</evidence>
<dbReference type="PROSITE" id="PS00211">
    <property type="entry name" value="ABC_TRANSPORTER_1"/>
    <property type="match status" value="1"/>
</dbReference>
<dbReference type="SUPFAM" id="SSF52540">
    <property type="entry name" value="P-loop containing nucleoside triphosphate hydrolases"/>
    <property type="match status" value="1"/>
</dbReference>
<accession>A0AA41XDJ6</accession>
<evidence type="ECO:0000256" key="6">
    <source>
        <dbReference type="ARBA" id="ARBA00063934"/>
    </source>
</evidence>
<feature type="domain" description="ABC transporter" evidence="9">
    <location>
        <begin position="3"/>
        <end position="239"/>
    </location>
</feature>
<dbReference type="PANTHER" id="PTHR43117">
    <property type="entry name" value="OSMOPROTECTANT IMPORT ATP-BINDING PROTEIN OSMV"/>
    <property type="match status" value="1"/>
</dbReference>
<evidence type="ECO:0000256" key="8">
    <source>
        <dbReference type="ARBA" id="ARBA00070305"/>
    </source>
</evidence>
<dbReference type="GO" id="GO:0016887">
    <property type="term" value="F:ATP hydrolysis activity"/>
    <property type="evidence" value="ECO:0007669"/>
    <property type="project" value="InterPro"/>
</dbReference>
<dbReference type="InterPro" id="IPR003439">
    <property type="entry name" value="ABC_transporter-like_ATP-bd"/>
</dbReference>
<evidence type="ECO:0000256" key="5">
    <source>
        <dbReference type="ARBA" id="ARBA00052482"/>
    </source>
</evidence>
<name>A0AA41XDJ6_9BACI</name>
<evidence type="ECO:0000313" key="11">
    <source>
        <dbReference type="Proteomes" id="UP001156102"/>
    </source>
</evidence>
<dbReference type="GO" id="GO:0015418">
    <property type="term" value="F:ABC-type quaternary ammonium compound transporting activity"/>
    <property type="evidence" value="ECO:0007669"/>
    <property type="project" value="UniProtKB-EC"/>
</dbReference>
<dbReference type="SMART" id="SM00382">
    <property type="entry name" value="AAA"/>
    <property type="match status" value="1"/>
</dbReference>
<comment type="catalytic activity">
    <reaction evidence="5">
        <text>a quaternary ammonium(out) + ATP + H2O = a quaternary ammonium(in) + ADP + phosphate + H(+)</text>
        <dbReference type="Rhea" id="RHEA:11036"/>
        <dbReference type="ChEBI" id="CHEBI:15377"/>
        <dbReference type="ChEBI" id="CHEBI:15378"/>
        <dbReference type="ChEBI" id="CHEBI:30616"/>
        <dbReference type="ChEBI" id="CHEBI:35267"/>
        <dbReference type="ChEBI" id="CHEBI:43474"/>
        <dbReference type="ChEBI" id="CHEBI:456216"/>
        <dbReference type="EC" id="7.6.2.9"/>
    </reaction>
</comment>
<keyword evidence="3" id="KW-0547">Nucleotide-binding</keyword>
<protein>
    <recommendedName>
        <fullName evidence="8">Carnitine transport ATP-binding protein OpuCA</fullName>
        <ecNumber evidence="7">7.6.2.9</ecNumber>
    </recommendedName>
</protein>
<organism evidence="10 11">
    <name type="scientific">Ectobacillus ponti</name>
    <dbReference type="NCBI Taxonomy" id="2961894"/>
    <lineage>
        <taxon>Bacteria</taxon>
        <taxon>Bacillati</taxon>
        <taxon>Bacillota</taxon>
        <taxon>Bacilli</taxon>
        <taxon>Bacillales</taxon>
        <taxon>Bacillaceae</taxon>
        <taxon>Ectobacillus</taxon>
    </lineage>
</organism>
<evidence type="ECO:0000256" key="3">
    <source>
        <dbReference type="ARBA" id="ARBA00022741"/>
    </source>
</evidence>
<keyword evidence="4 10" id="KW-0067">ATP-binding</keyword>
<dbReference type="GO" id="GO:0005524">
    <property type="term" value="F:ATP binding"/>
    <property type="evidence" value="ECO:0007669"/>
    <property type="project" value="UniProtKB-KW"/>
</dbReference>
<dbReference type="EC" id="7.6.2.9" evidence="7"/>
<dbReference type="FunFam" id="3.40.50.300:FF:000425">
    <property type="entry name" value="Probable ABC transporter, ATP-binding subunit"/>
    <property type="match status" value="1"/>
</dbReference>
<evidence type="ECO:0000259" key="9">
    <source>
        <dbReference type="PROSITE" id="PS50893"/>
    </source>
</evidence>
<dbReference type="InterPro" id="IPR027417">
    <property type="entry name" value="P-loop_NTPase"/>
</dbReference>
<dbReference type="PANTHER" id="PTHR43117:SF4">
    <property type="entry name" value="OSMOPROTECTANT IMPORT ATP-BINDING PROTEIN OSMV"/>
    <property type="match status" value="1"/>
</dbReference>
<dbReference type="RefSeq" id="WP_254760846.1">
    <property type="nucleotide sequence ID" value="NZ_JANCLT010000016.1"/>
</dbReference>
<sequence length="337" mass="37506">MSITFTGVTKSYPGSEIKAVDHVDLSIEDGEFIVILGPSGCGKTTLLKMVNRLFEPTAGTIAIDGTDITSLKVETLRRRIGYVIQQNGLFPHMSIEENIAVVPKLLGWDKERIRARVEELLDLVHLDQQVFRKRYPRQLSGGQQQRVGIARAMAADPAILLMDEPFGAIDAITRISLQDELLRIHKQLHKTIMFVTHDVEEAFKLADRIIIMQSGKVVQFASPGQIMAQPANDFVKQLVGVDDMQRRINVLKMRDLLPVQEGSGGPLHMGPDTVSVLHAAKDVLARFIETKAESLKVLDSKQRLITTMTLMEFMRKLGSMGAAHADDEAPKRTNHVI</sequence>
<evidence type="ECO:0000313" key="10">
    <source>
        <dbReference type="EMBL" id="MCP8970920.1"/>
    </source>
</evidence>
<dbReference type="EMBL" id="JANCLT010000016">
    <property type="protein sequence ID" value="MCP8970920.1"/>
    <property type="molecule type" value="Genomic_DNA"/>
</dbReference>
<comment type="caution">
    <text evidence="10">The sequence shown here is derived from an EMBL/GenBank/DDBJ whole genome shotgun (WGS) entry which is preliminary data.</text>
</comment>
<dbReference type="Pfam" id="PF00005">
    <property type="entry name" value="ABC_tran"/>
    <property type="match status" value="1"/>
</dbReference>
<comment type="similarity">
    <text evidence="1">Belongs to the ABC transporter superfamily.</text>
</comment>